<dbReference type="PANTHER" id="PTHR47649">
    <property type="entry name" value="RIBONUCLEASE D"/>
    <property type="match status" value="1"/>
</dbReference>
<dbReference type="Pfam" id="PF01612">
    <property type="entry name" value="DNA_pol_A_exo1"/>
    <property type="match status" value="1"/>
</dbReference>
<dbReference type="InterPro" id="IPR036397">
    <property type="entry name" value="RNaseH_sf"/>
</dbReference>
<feature type="non-terminal residue" evidence="2">
    <location>
        <position position="156"/>
    </location>
</feature>
<dbReference type="InterPro" id="IPR012337">
    <property type="entry name" value="RNaseH-like_sf"/>
</dbReference>
<name>A0A382PNJ6_9ZZZZ</name>
<dbReference type="InterPro" id="IPR051086">
    <property type="entry name" value="RNase_D-like"/>
</dbReference>
<accession>A0A382PNJ6</accession>
<sequence>MSHSLARLKVIGSVYCRRVINREENLKRFVDDIEQAKWLALDTEADSLHAYPEKLCLIQVSLPGSDQLVDPLAGMDLSDFFAAINRHTILMHGADYDIRLFKMGYDFVPSRIFDTMLAARLTGRTQFGLSSLVQDILGVQLEKSSQKANWARRPLT</sequence>
<dbReference type="SUPFAM" id="SSF53098">
    <property type="entry name" value="Ribonuclease H-like"/>
    <property type="match status" value="1"/>
</dbReference>
<gene>
    <name evidence="2" type="ORF">METZ01_LOCUS327261</name>
</gene>
<dbReference type="CDD" id="cd06142">
    <property type="entry name" value="RNaseD_exo"/>
    <property type="match status" value="1"/>
</dbReference>
<evidence type="ECO:0000313" key="2">
    <source>
        <dbReference type="EMBL" id="SVC74407.1"/>
    </source>
</evidence>
<dbReference type="EMBL" id="UINC01108366">
    <property type="protein sequence ID" value="SVC74407.1"/>
    <property type="molecule type" value="Genomic_DNA"/>
</dbReference>
<dbReference type="InterPro" id="IPR002562">
    <property type="entry name" value="3'-5'_exonuclease_dom"/>
</dbReference>
<organism evidence="2">
    <name type="scientific">marine metagenome</name>
    <dbReference type="NCBI Taxonomy" id="408172"/>
    <lineage>
        <taxon>unclassified sequences</taxon>
        <taxon>metagenomes</taxon>
        <taxon>ecological metagenomes</taxon>
    </lineage>
</organism>
<dbReference type="GO" id="GO:0003676">
    <property type="term" value="F:nucleic acid binding"/>
    <property type="evidence" value="ECO:0007669"/>
    <property type="project" value="InterPro"/>
</dbReference>
<feature type="domain" description="3'-5' exonuclease" evidence="1">
    <location>
        <begin position="17"/>
        <end position="156"/>
    </location>
</feature>
<dbReference type="AlphaFoldDB" id="A0A382PNJ6"/>
<dbReference type="Gene3D" id="3.30.420.10">
    <property type="entry name" value="Ribonuclease H-like superfamily/Ribonuclease H"/>
    <property type="match status" value="1"/>
</dbReference>
<protein>
    <recommendedName>
        <fullName evidence="1">3'-5' exonuclease domain-containing protein</fullName>
    </recommendedName>
</protein>
<dbReference type="PANTHER" id="PTHR47649:SF1">
    <property type="entry name" value="RIBONUCLEASE D"/>
    <property type="match status" value="1"/>
</dbReference>
<dbReference type="GO" id="GO:0008408">
    <property type="term" value="F:3'-5' exonuclease activity"/>
    <property type="evidence" value="ECO:0007669"/>
    <property type="project" value="InterPro"/>
</dbReference>
<reference evidence="2" key="1">
    <citation type="submission" date="2018-05" db="EMBL/GenBank/DDBJ databases">
        <authorList>
            <person name="Lanie J.A."/>
            <person name="Ng W.-L."/>
            <person name="Kazmierczak K.M."/>
            <person name="Andrzejewski T.M."/>
            <person name="Davidsen T.M."/>
            <person name="Wayne K.J."/>
            <person name="Tettelin H."/>
            <person name="Glass J.I."/>
            <person name="Rusch D."/>
            <person name="Podicherti R."/>
            <person name="Tsui H.-C.T."/>
            <person name="Winkler M.E."/>
        </authorList>
    </citation>
    <scope>NUCLEOTIDE SEQUENCE</scope>
</reference>
<dbReference type="SMART" id="SM00474">
    <property type="entry name" value="35EXOc"/>
    <property type="match status" value="1"/>
</dbReference>
<evidence type="ECO:0000259" key="1">
    <source>
        <dbReference type="SMART" id="SM00474"/>
    </source>
</evidence>
<proteinExistence type="predicted"/>
<dbReference type="GO" id="GO:0006139">
    <property type="term" value="P:nucleobase-containing compound metabolic process"/>
    <property type="evidence" value="ECO:0007669"/>
    <property type="project" value="InterPro"/>
</dbReference>